<evidence type="ECO:0000313" key="2">
    <source>
        <dbReference type="EMBL" id="KAK9528225.1"/>
    </source>
</evidence>
<evidence type="ECO:0000256" key="1">
    <source>
        <dbReference type="SAM" id="MobiDB-lite"/>
    </source>
</evidence>
<evidence type="ECO:0000313" key="3">
    <source>
        <dbReference type="Proteomes" id="UP001488805"/>
    </source>
</evidence>
<proteinExistence type="predicted"/>
<reference evidence="2 3" key="1">
    <citation type="journal article" date="2024" name="Genome Biol. Evol.">
        <title>Chromosome-level genome assembly of the viviparous eelpout Zoarces viviparus.</title>
        <authorList>
            <person name="Fuhrmann N."/>
            <person name="Brasseur M.V."/>
            <person name="Bakowski C.E."/>
            <person name="Podsiadlowski L."/>
            <person name="Prost S."/>
            <person name="Krehenwinkel H."/>
            <person name="Mayer C."/>
        </authorList>
    </citation>
    <scope>NUCLEOTIDE SEQUENCE [LARGE SCALE GENOMIC DNA]</scope>
    <source>
        <strain evidence="2">NO-MEL_2022_Ind0_liver</strain>
    </source>
</reference>
<sequence length="66" mass="7025">MAESGSRSRQMMSRNGVTDRGTRPSALVLSTAAVSLFSCCPSRFFIVPTNLFVAEANQASGELKGQ</sequence>
<comment type="caution">
    <text evidence="2">The sequence shown here is derived from an EMBL/GenBank/DDBJ whole genome shotgun (WGS) entry which is preliminary data.</text>
</comment>
<organism evidence="2 3">
    <name type="scientific">Zoarces viviparus</name>
    <name type="common">Viviparous eelpout</name>
    <name type="synonym">Blennius viviparus</name>
    <dbReference type="NCBI Taxonomy" id="48416"/>
    <lineage>
        <taxon>Eukaryota</taxon>
        <taxon>Metazoa</taxon>
        <taxon>Chordata</taxon>
        <taxon>Craniata</taxon>
        <taxon>Vertebrata</taxon>
        <taxon>Euteleostomi</taxon>
        <taxon>Actinopterygii</taxon>
        <taxon>Neopterygii</taxon>
        <taxon>Teleostei</taxon>
        <taxon>Neoteleostei</taxon>
        <taxon>Acanthomorphata</taxon>
        <taxon>Eupercaria</taxon>
        <taxon>Perciformes</taxon>
        <taxon>Cottioidei</taxon>
        <taxon>Zoarcales</taxon>
        <taxon>Zoarcidae</taxon>
        <taxon>Zoarcinae</taxon>
        <taxon>Zoarces</taxon>
    </lineage>
</organism>
<dbReference type="AlphaFoldDB" id="A0AAW1F228"/>
<name>A0AAW1F228_ZOAVI</name>
<dbReference type="EMBL" id="JBCEZU010000112">
    <property type="protein sequence ID" value="KAK9528225.1"/>
    <property type="molecule type" value="Genomic_DNA"/>
</dbReference>
<feature type="compositionally biased region" description="Polar residues" evidence="1">
    <location>
        <begin position="1"/>
        <end position="16"/>
    </location>
</feature>
<accession>A0AAW1F228</accession>
<feature type="region of interest" description="Disordered" evidence="1">
    <location>
        <begin position="1"/>
        <end position="22"/>
    </location>
</feature>
<keyword evidence="3" id="KW-1185">Reference proteome</keyword>
<protein>
    <submittedName>
        <fullName evidence="2">Uncharacterized protein</fullName>
    </submittedName>
</protein>
<dbReference type="Proteomes" id="UP001488805">
    <property type="component" value="Unassembled WGS sequence"/>
</dbReference>
<gene>
    <name evidence="2" type="ORF">VZT92_014708</name>
</gene>